<dbReference type="EMBL" id="FMZO01000005">
    <property type="protein sequence ID" value="SDC95710.1"/>
    <property type="molecule type" value="Genomic_DNA"/>
</dbReference>
<dbReference type="Proteomes" id="UP000198757">
    <property type="component" value="Unassembled WGS sequence"/>
</dbReference>
<name>A0A1G6QTP6_NIADE</name>
<dbReference type="PANTHER" id="PTHR36836:SF1">
    <property type="entry name" value="COLANIC ACID BIOSYNTHESIS PROTEIN WCAK"/>
    <property type="match status" value="1"/>
</dbReference>
<dbReference type="AlphaFoldDB" id="A0A1G6QTP6"/>
<evidence type="ECO:0000313" key="2">
    <source>
        <dbReference type="EMBL" id="SDC95710.1"/>
    </source>
</evidence>
<accession>A0A1G6QTP6</accession>
<reference evidence="3" key="1">
    <citation type="submission" date="2016-10" db="EMBL/GenBank/DDBJ databases">
        <authorList>
            <person name="Varghese N."/>
            <person name="Submissions S."/>
        </authorList>
    </citation>
    <scope>NUCLEOTIDE SEQUENCE [LARGE SCALE GENOMIC DNA]</scope>
    <source>
        <strain evidence="3">DSM 25811 / CCM 8410 / LMG 26954 / E90</strain>
    </source>
</reference>
<dbReference type="RefSeq" id="WP_090390026.1">
    <property type="nucleotide sequence ID" value="NZ_FMZO01000005.1"/>
</dbReference>
<dbReference type="InterPro" id="IPR007345">
    <property type="entry name" value="Polysacch_pyruvyl_Trfase"/>
</dbReference>
<dbReference type="STRING" id="1285928.SAMN04487894_10515"/>
<dbReference type="OrthoDB" id="6058856at2"/>
<gene>
    <name evidence="2" type="ORF">SAMN04487894_10515</name>
</gene>
<protein>
    <submittedName>
        <fullName evidence="2">Colanic acid/amylovoran biosynthesis protein</fullName>
    </submittedName>
</protein>
<dbReference type="PANTHER" id="PTHR36836">
    <property type="entry name" value="COLANIC ACID BIOSYNTHESIS PROTEIN WCAK"/>
    <property type="match status" value="1"/>
</dbReference>
<dbReference type="Pfam" id="PF04230">
    <property type="entry name" value="PS_pyruv_trans"/>
    <property type="match status" value="1"/>
</dbReference>
<evidence type="ECO:0000313" key="3">
    <source>
        <dbReference type="Proteomes" id="UP000198757"/>
    </source>
</evidence>
<proteinExistence type="predicted"/>
<sequence length="442" mass="50520">MKAIIVPGVTDLNKGDQALVWESYRIVSDTHLFDKIYILSNGDTPFEEQQLCAQTVEKGFELIPNIIPHPRRGKHLQDKVINEGRLDLVKQVATAMWDYFTRSVILKFAPQKALLKRFFGQKVIETLKVFNDADTIFVKGGGFIHAHGEKTAPYVIWYLLFYVNLAKRLKKKVVFLPNSYGPFEGVTVKKQVTNAFKKMELKLAREHISAAALGNLLKEEIQVLPDLGFYLKAKDKSFGASLLQNYKTDASQKKVGITIRPWRFPGLTNVDALYEKYINSVHALIVYLNGAGYQVLFFNQSMGPNMHEDDRNAIRYLITKLEHENFLWIDENFTCEELKSIYSNLDFFIGTRFHSVIFSMTAGVPSLAIAYGGNKGQGIMQDFNLSDYVVHINDVTPEILTSKFKDLELHEEKVRQILEEKTQQLETKRNATINLIKKKLNS</sequence>
<evidence type="ECO:0000259" key="1">
    <source>
        <dbReference type="Pfam" id="PF04230"/>
    </source>
</evidence>
<feature type="domain" description="Polysaccharide pyruvyl transferase" evidence="1">
    <location>
        <begin position="13"/>
        <end position="371"/>
    </location>
</feature>
<organism evidence="2 3">
    <name type="scientific">Niabella drilacis (strain DSM 25811 / CCM 8410 / CCUG 62505 / LMG 26954 / E90)</name>
    <dbReference type="NCBI Taxonomy" id="1285928"/>
    <lineage>
        <taxon>Bacteria</taxon>
        <taxon>Pseudomonadati</taxon>
        <taxon>Bacteroidota</taxon>
        <taxon>Chitinophagia</taxon>
        <taxon>Chitinophagales</taxon>
        <taxon>Chitinophagaceae</taxon>
        <taxon>Niabella</taxon>
    </lineage>
</organism>
<keyword evidence="3" id="KW-1185">Reference proteome</keyword>